<dbReference type="InterPro" id="IPR020013">
    <property type="entry name" value="Flagellar_FlgE/F/G"/>
</dbReference>
<gene>
    <name evidence="10" type="primary">flgF</name>
    <name evidence="10" type="ORF">CK501_07885</name>
</gene>
<evidence type="ECO:0000256" key="1">
    <source>
        <dbReference type="ARBA" id="ARBA00004117"/>
    </source>
</evidence>
<dbReference type="EMBL" id="NSKD01000003">
    <property type="protein sequence ID" value="PAU80362.1"/>
    <property type="molecule type" value="Genomic_DNA"/>
</dbReference>
<feature type="domain" description="Flagellar basal body rod protein N-terminal" evidence="7">
    <location>
        <begin position="5"/>
        <end position="35"/>
    </location>
</feature>
<evidence type="ECO:0000259" key="9">
    <source>
        <dbReference type="Pfam" id="PF22692"/>
    </source>
</evidence>
<name>A0A2A2F6Y6_9GAMM</name>
<evidence type="ECO:0000313" key="11">
    <source>
        <dbReference type="Proteomes" id="UP000218896"/>
    </source>
</evidence>
<evidence type="ECO:0000259" key="8">
    <source>
        <dbReference type="Pfam" id="PF06429"/>
    </source>
</evidence>
<reference evidence="10 11" key="1">
    <citation type="submission" date="2017-08" db="EMBL/GenBank/DDBJ databases">
        <title>Halovibrio sewagensis sp. nov., isolated from wastewater of high salinity.</title>
        <authorList>
            <person name="Dong X."/>
            <person name="Zhang G."/>
        </authorList>
    </citation>
    <scope>NUCLEOTIDE SEQUENCE [LARGE SCALE GENOMIC DNA]</scope>
    <source>
        <strain evidence="10 11">YL5-2</strain>
    </source>
</reference>
<protein>
    <recommendedName>
        <fullName evidence="5 6">Flagellar basal-body rod protein FlgF</fullName>
    </recommendedName>
</protein>
<organism evidence="10 11">
    <name type="scientific">Halovibrio salipaludis</name>
    <dbReference type="NCBI Taxonomy" id="2032626"/>
    <lineage>
        <taxon>Bacteria</taxon>
        <taxon>Pseudomonadati</taxon>
        <taxon>Pseudomonadota</taxon>
        <taxon>Gammaproteobacteria</taxon>
        <taxon>Oceanospirillales</taxon>
        <taxon>Halomonadaceae</taxon>
        <taxon>Halovibrio</taxon>
    </lineage>
</organism>
<dbReference type="InterPro" id="IPR053967">
    <property type="entry name" value="LlgE_F_G-like_D1"/>
</dbReference>
<dbReference type="InterPro" id="IPR012836">
    <property type="entry name" value="FlgF"/>
</dbReference>
<feature type="domain" description="Flagellar hook protein FlgE/F/G-like D1" evidence="9">
    <location>
        <begin position="81"/>
        <end position="146"/>
    </location>
</feature>
<comment type="subcellular location">
    <subcellularLocation>
        <location evidence="1 6">Bacterial flagellum basal body</location>
    </subcellularLocation>
</comment>
<dbReference type="NCBIfam" id="TIGR02490">
    <property type="entry name" value="flgF"/>
    <property type="match status" value="1"/>
</dbReference>
<evidence type="ECO:0000256" key="4">
    <source>
        <dbReference type="ARBA" id="ARBA00038560"/>
    </source>
</evidence>
<comment type="similarity">
    <text evidence="2 6">Belongs to the flagella basal body rod proteins family.</text>
</comment>
<evidence type="ECO:0000256" key="5">
    <source>
        <dbReference type="ARBA" id="ARBA00040228"/>
    </source>
</evidence>
<dbReference type="Pfam" id="PF06429">
    <property type="entry name" value="Flg_bbr_C"/>
    <property type="match status" value="1"/>
</dbReference>
<accession>A0A2A2F6Y6</accession>
<dbReference type="GO" id="GO:0071978">
    <property type="term" value="P:bacterial-type flagellum-dependent swarming motility"/>
    <property type="evidence" value="ECO:0007669"/>
    <property type="project" value="TreeGrafter"/>
</dbReference>
<dbReference type="Pfam" id="PF00460">
    <property type="entry name" value="Flg_bb_rod"/>
    <property type="match status" value="1"/>
</dbReference>
<keyword evidence="3 6" id="KW-0975">Bacterial flagellum</keyword>
<dbReference type="InterPro" id="IPR010930">
    <property type="entry name" value="Flg_bb/hook_C_dom"/>
</dbReference>
<dbReference type="PANTHER" id="PTHR30435:SF18">
    <property type="entry name" value="FLAGELLAR BASAL-BODY ROD PROTEIN FLGF"/>
    <property type="match status" value="1"/>
</dbReference>
<keyword evidence="10" id="KW-0966">Cell projection</keyword>
<evidence type="ECO:0000313" key="10">
    <source>
        <dbReference type="EMBL" id="PAU80362.1"/>
    </source>
</evidence>
<evidence type="ECO:0000256" key="6">
    <source>
        <dbReference type="RuleBase" id="RU362116"/>
    </source>
</evidence>
<sequence>MDRSLYLSMTGAKQNMYAQQVNANNLANADTTGFKQDFANARSMPVYGEHHPSRAYAMTENPGADLSHGPMKQTGRSLDVAIKGDGWLAVEPEPGDEAYTRAGSLQVDANGILRNGEGLPVMGNGGPVAVPPADKIEIGADGTLSVVPAGAPSDQLVEVDRLKLVDPGEDQIQKGDDGLFRLKPDADQQGPLQPDGDVQVVSGFLEGSNVSPVESMIQNLQLSRQYEMQVKAMQTADENSQSVARLLQDL</sequence>
<proteinExistence type="inferred from homology"/>
<dbReference type="NCBIfam" id="TIGR03506">
    <property type="entry name" value="FlgEFG_subfam"/>
    <property type="match status" value="1"/>
</dbReference>
<feature type="domain" description="Flagellar basal-body/hook protein C-terminal" evidence="8">
    <location>
        <begin position="202"/>
        <end position="246"/>
    </location>
</feature>
<dbReference type="AlphaFoldDB" id="A0A2A2F6Y6"/>
<dbReference type="Pfam" id="PF22692">
    <property type="entry name" value="LlgE_F_G_D1"/>
    <property type="match status" value="1"/>
</dbReference>
<keyword evidence="10" id="KW-0282">Flagellum</keyword>
<evidence type="ECO:0000256" key="3">
    <source>
        <dbReference type="ARBA" id="ARBA00023143"/>
    </source>
</evidence>
<keyword evidence="11" id="KW-1185">Reference proteome</keyword>
<comment type="subunit">
    <text evidence="4 6">The basal body constitutes a major portion of the flagellar organelle and consists of five rings (E,L,P,S, and M) mounted on a central rod. The rod consists of about 26 subunits of FlgG in the distal portion, and FlgB, FlgC and FlgF are thought to build up the proximal portion of the rod with about 6 subunits each.</text>
</comment>
<dbReference type="PANTHER" id="PTHR30435">
    <property type="entry name" value="FLAGELLAR PROTEIN"/>
    <property type="match status" value="1"/>
</dbReference>
<comment type="caution">
    <text evidence="10">The sequence shown here is derived from an EMBL/GenBank/DDBJ whole genome shotgun (WGS) entry which is preliminary data.</text>
</comment>
<evidence type="ECO:0000256" key="2">
    <source>
        <dbReference type="ARBA" id="ARBA00009677"/>
    </source>
</evidence>
<dbReference type="NCBIfam" id="NF009280">
    <property type="entry name" value="PRK12640.1"/>
    <property type="match status" value="1"/>
</dbReference>
<dbReference type="SUPFAM" id="SSF117143">
    <property type="entry name" value="Flagellar hook protein flgE"/>
    <property type="match status" value="1"/>
</dbReference>
<dbReference type="RefSeq" id="WP_095617205.1">
    <property type="nucleotide sequence ID" value="NZ_NSKD01000003.1"/>
</dbReference>
<dbReference type="InterPro" id="IPR037925">
    <property type="entry name" value="FlgE/F/G-like"/>
</dbReference>
<dbReference type="GO" id="GO:0030694">
    <property type="term" value="C:bacterial-type flagellum basal body, rod"/>
    <property type="evidence" value="ECO:0007669"/>
    <property type="project" value="UniProtKB-UniRule"/>
</dbReference>
<evidence type="ECO:0000259" key="7">
    <source>
        <dbReference type="Pfam" id="PF00460"/>
    </source>
</evidence>
<keyword evidence="10" id="KW-0969">Cilium</keyword>
<dbReference type="Proteomes" id="UP000218896">
    <property type="component" value="Unassembled WGS sequence"/>
</dbReference>
<dbReference type="OrthoDB" id="9804559at2"/>
<dbReference type="InterPro" id="IPR001444">
    <property type="entry name" value="Flag_bb_rod_N"/>
</dbReference>